<reference evidence="2 3" key="1">
    <citation type="submission" date="2018-01" db="EMBL/GenBank/DDBJ databases">
        <title>Whole genome sequencing of Histamine producing bacteria.</title>
        <authorList>
            <person name="Butler K."/>
        </authorList>
    </citation>
    <scope>NUCLEOTIDE SEQUENCE [LARGE SCALE GENOMIC DNA]</scope>
    <source>
        <strain evidence="2 3">DSM 24669</strain>
    </source>
</reference>
<protein>
    <submittedName>
        <fullName evidence="2">Uncharacterized protein</fullName>
    </submittedName>
</protein>
<dbReference type="OrthoDB" id="6400310at2"/>
<keyword evidence="1" id="KW-0175">Coiled coil</keyword>
<organism evidence="2 3">
    <name type="scientific">Photobacterium swingsii</name>
    <dbReference type="NCBI Taxonomy" id="680026"/>
    <lineage>
        <taxon>Bacteria</taxon>
        <taxon>Pseudomonadati</taxon>
        <taxon>Pseudomonadota</taxon>
        <taxon>Gammaproteobacteria</taxon>
        <taxon>Vibrionales</taxon>
        <taxon>Vibrionaceae</taxon>
        <taxon>Photobacterium</taxon>
    </lineage>
</organism>
<dbReference type="AlphaFoldDB" id="A0A0J8V847"/>
<evidence type="ECO:0000256" key="1">
    <source>
        <dbReference type="SAM" id="Coils"/>
    </source>
</evidence>
<comment type="caution">
    <text evidence="2">The sequence shown here is derived from an EMBL/GenBank/DDBJ whole genome shotgun (WGS) entry which is preliminary data.</text>
</comment>
<evidence type="ECO:0000313" key="3">
    <source>
        <dbReference type="Proteomes" id="UP000240481"/>
    </source>
</evidence>
<name>A0A0J8V847_9GAMM</name>
<evidence type="ECO:0000313" key="2">
    <source>
        <dbReference type="EMBL" id="PSW20030.1"/>
    </source>
</evidence>
<dbReference type="Proteomes" id="UP000240481">
    <property type="component" value="Unassembled WGS sequence"/>
</dbReference>
<accession>A0A0J8V847</accession>
<dbReference type="EMBL" id="PYLZ01000018">
    <property type="protein sequence ID" value="PSW20030.1"/>
    <property type="molecule type" value="Genomic_DNA"/>
</dbReference>
<dbReference type="STRING" id="680026.AB733_18420"/>
<proteinExistence type="predicted"/>
<keyword evidence="3" id="KW-1185">Reference proteome</keyword>
<feature type="coiled-coil region" evidence="1">
    <location>
        <begin position="105"/>
        <end position="132"/>
    </location>
</feature>
<dbReference type="RefSeq" id="WP_048900093.1">
    <property type="nucleotide sequence ID" value="NZ_AP024852.1"/>
</dbReference>
<sequence length="176" mass="20045">MKVLEKNQTKVLETEKFLREIITSPAEFKDDEELIKALKSQSGIAKYQDQERNIISCSLNTVKSISEALLERGFVSLDELRINAKLAIEAAHHDEKASKGNKQTVVGLKHKVAELESELDAAQRSNSLLTVMVSELRSRLKQLAQHEGTVEERQELYREHNRKIEAQMNYTLNGEI</sequence>
<gene>
    <name evidence="2" type="ORF">C9I94_22820</name>
</gene>